<feature type="region of interest" description="Disordered" evidence="1">
    <location>
        <begin position="322"/>
        <end position="386"/>
    </location>
</feature>
<evidence type="ECO:0000313" key="3">
    <source>
        <dbReference type="EMBL" id="GAA4446005.1"/>
    </source>
</evidence>
<evidence type="ECO:0000313" key="4">
    <source>
        <dbReference type="Proteomes" id="UP001500840"/>
    </source>
</evidence>
<dbReference type="InterPro" id="IPR018247">
    <property type="entry name" value="EF_Hand_1_Ca_BS"/>
</dbReference>
<dbReference type="PROSITE" id="PS00018">
    <property type="entry name" value="EF_HAND_1"/>
    <property type="match status" value="3"/>
</dbReference>
<dbReference type="RefSeq" id="WP_345319318.1">
    <property type="nucleotide sequence ID" value="NZ_BAABGA010000009.1"/>
</dbReference>
<dbReference type="EMBL" id="BAABGA010000009">
    <property type="protein sequence ID" value="GAA4446005.1"/>
    <property type="molecule type" value="Genomic_DNA"/>
</dbReference>
<comment type="caution">
    <text evidence="3">The sequence shown here is derived from an EMBL/GenBank/DDBJ whole genome shotgun (WGS) entry which is preliminary data.</text>
</comment>
<proteinExistence type="predicted"/>
<feature type="domain" description="EF-hand" evidence="2">
    <location>
        <begin position="382"/>
        <end position="409"/>
    </location>
</feature>
<protein>
    <recommendedName>
        <fullName evidence="2">EF-hand domain-containing protein</fullName>
    </recommendedName>
</protein>
<feature type="region of interest" description="Disordered" evidence="1">
    <location>
        <begin position="414"/>
        <end position="461"/>
    </location>
</feature>
<feature type="compositionally biased region" description="Gly residues" evidence="1">
    <location>
        <begin position="424"/>
        <end position="438"/>
    </location>
</feature>
<dbReference type="InterPro" id="IPR025924">
    <property type="entry name" value="YHYH_dom"/>
</dbReference>
<dbReference type="CDD" id="cd00051">
    <property type="entry name" value="EFh"/>
    <property type="match status" value="1"/>
</dbReference>
<feature type="compositionally biased region" description="Gly residues" evidence="1">
    <location>
        <begin position="363"/>
        <end position="378"/>
    </location>
</feature>
<dbReference type="SMART" id="SM00054">
    <property type="entry name" value="EFh"/>
    <property type="match status" value="3"/>
</dbReference>
<organism evidence="3 4">
    <name type="scientific">Novipirellula rosea</name>
    <dbReference type="NCBI Taxonomy" id="1031540"/>
    <lineage>
        <taxon>Bacteria</taxon>
        <taxon>Pseudomonadati</taxon>
        <taxon>Planctomycetota</taxon>
        <taxon>Planctomycetia</taxon>
        <taxon>Pirellulales</taxon>
        <taxon>Pirellulaceae</taxon>
        <taxon>Novipirellula</taxon>
    </lineage>
</organism>
<feature type="compositionally biased region" description="Polar residues" evidence="1">
    <location>
        <begin position="322"/>
        <end position="334"/>
    </location>
</feature>
<feature type="domain" description="EF-hand" evidence="2">
    <location>
        <begin position="540"/>
        <end position="571"/>
    </location>
</feature>
<gene>
    <name evidence="3" type="ORF">GCM10023156_06260</name>
</gene>
<dbReference type="Pfam" id="PF14240">
    <property type="entry name" value="YHYH"/>
    <property type="match status" value="1"/>
</dbReference>
<accession>A0ABP8M7Q5</accession>
<dbReference type="Proteomes" id="UP001500840">
    <property type="component" value="Unassembled WGS sequence"/>
</dbReference>
<dbReference type="Gene3D" id="1.10.238.10">
    <property type="entry name" value="EF-hand"/>
    <property type="match status" value="3"/>
</dbReference>
<dbReference type="SUPFAM" id="SSF47473">
    <property type="entry name" value="EF-hand"/>
    <property type="match status" value="2"/>
</dbReference>
<evidence type="ECO:0000256" key="1">
    <source>
        <dbReference type="SAM" id="MobiDB-lite"/>
    </source>
</evidence>
<dbReference type="InterPro" id="IPR011992">
    <property type="entry name" value="EF-hand-dom_pair"/>
</dbReference>
<dbReference type="PROSITE" id="PS50222">
    <property type="entry name" value="EF_HAND_2"/>
    <property type="match status" value="2"/>
</dbReference>
<dbReference type="PANTHER" id="PTHR30289">
    <property type="entry name" value="UNCHARACTERIZED PROTEIN YBCL-RELATED"/>
    <property type="match status" value="1"/>
</dbReference>
<evidence type="ECO:0000259" key="2">
    <source>
        <dbReference type="PROSITE" id="PS50222"/>
    </source>
</evidence>
<name>A0ABP8M7Q5_9BACT</name>
<reference evidence="4" key="1">
    <citation type="journal article" date="2019" name="Int. J. Syst. Evol. Microbiol.">
        <title>The Global Catalogue of Microorganisms (GCM) 10K type strain sequencing project: providing services to taxonomists for standard genome sequencing and annotation.</title>
        <authorList>
            <consortium name="The Broad Institute Genomics Platform"/>
            <consortium name="The Broad Institute Genome Sequencing Center for Infectious Disease"/>
            <person name="Wu L."/>
            <person name="Ma J."/>
        </authorList>
    </citation>
    <scope>NUCLEOTIDE SEQUENCE [LARGE SCALE GENOMIC DNA]</scope>
    <source>
        <strain evidence="4">JCM 17759</strain>
    </source>
</reference>
<dbReference type="Pfam" id="PF13202">
    <property type="entry name" value="EF-hand_5"/>
    <property type="match status" value="2"/>
</dbReference>
<dbReference type="PANTHER" id="PTHR30289:SF8">
    <property type="entry name" value="YHYH DOMAIN-CONTAINING PROTEIN"/>
    <property type="match status" value="1"/>
</dbReference>
<dbReference type="InterPro" id="IPR002048">
    <property type="entry name" value="EF_hand_dom"/>
</dbReference>
<sequence length="571" mass="61522">MHKIITTLGLLVAVPSLTVAHEGHSHAPSAQTEQKIIRLNTERPKHHLVVFQNATEPKTPDLAKLFEPFNKTVNVRFDQNFLYIESTGMPDHPMMTGITAWQQQVPLPQSYTGNNAWRIPLHPVPAKNPMSTKEHFFRGAIALAVNGVPIFNPIKNDGKTDTLLAGELDQWGGHCGRADDYHYHIAPVHLEKIVGAGNPIAVALDGYPIYGYNDPNGKPPTNLDWLNGHNGPNGEYHYHATKTFPYLNGGFYGEVVERDGQVDPQPRAQGVRPSLPGLKGAKIVGFERPKPGSFIVRYEVFGDPRSVEYTVATNGSATFNFVSTQGTKTENYTPRQGRGGDGRRNAQRPESQRPTGNEPQGNQGPGEGGGRPDGGRTGGDPIVAALDVNGDGKIDKAELREAAAALRKLDTNKDSQITADELRGPGGQRRGGEGGGPRGETPPGQAGGPKGPQPGDGPRQPWILVHADEIDIDKNKIISRDEIVGEATNAFAGYDANNDDKLSAAELSGRGGSRSAMGGFLKGHSKEIDRDGDGILTRAEAIGNAERMFAKMDIDGDGKITSEEIEASRRK</sequence>
<keyword evidence="4" id="KW-1185">Reference proteome</keyword>